<gene>
    <name evidence="1" type="ORF">LOK49_LG06G01112</name>
</gene>
<accession>A0ACC0HEF4</accession>
<evidence type="ECO:0000313" key="2">
    <source>
        <dbReference type="Proteomes" id="UP001060215"/>
    </source>
</evidence>
<dbReference type="EMBL" id="CM045762">
    <property type="protein sequence ID" value="KAI8011744.1"/>
    <property type="molecule type" value="Genomic_DNA"/>
</dbReference>
<comment type="caution">
    <text evidence="1">The sequence shown here is derived from an EMBL/GenBank/DDBJ whole genome shotgun (WGS) entry which is preliminary data.</text>
</comment>
<protein>
    <submittedName>
        <fullName evidence="1">Uncharacterized protein</fullName>
    </submittedName>
</protein>
<dbReference type="Proteomes" id="UP001060215">
    <property type="component" value="Chromosome 5"/>
</dbReference>
<evidence type="ECO:0000313" key="1">
    <source>
        <dbReference type="EMBL" id="KAI8011744.1"/>
    </source>
</evidence>
<organism evidence="1 2">
    <name type="scientific">Camellia lanceoleosa</name>
    <dbReference type="NCBI Taxonomy" id="1840588"/>
    <lineage>
        <taxon>Eukaryota</taxon>
        <taxon>Viridiplantae</taxon>
        <taxon>Streptophyta</taxon>
        <taxon>Embryophyta</taxon>
        <taxon>Tracheophyta</taxon>
        <taxon>Spermatophyta</taxon>
        <taxon>Magnoliopsida</taxon>
        <taxon>eudicotyledons</taxon>
        <taxon>Gunneridae</taxon>
        <taxon>Pentapetalae</taxon>
        <taxon>asterids</taxon>
        <taxon>Ericales</taxon>
        <taxon>Theaceae</taxon>
        <taxon>Camellia</taxon>
    </lineage>
</organism>
<reference evidence="1 2" key="1">
    <citation type="journal article" date="2022" name="Plant J.">
        <title>Chromosome-level genome of Camellia lanceoleosa provides a valuable resource for understanding genome evolution and self-incompatibility.</title>
        <authorList>
            <person name="Gong W."/>
            <person name="Xiao S."/>
            <person name="Wang L."/>
            <person name="Liao Z."/>
            <person name="Chang Y."/>
            <person name="Mo W."/>
            <person name="Hu G."/>
            <person name="Li W."/>
            <person name="Zhao G."/>
            <person name="Zhu H."/>
            <person name="Hu X."/>
            <person name="Ji K."/>
            <person name="Xiang X."/>
            <person name="Song Q."/>
            <person name="Yuan D."/>
            <person name="Jin S."/>
            <person name="Zhang L."/>
        </authorList>
    </citation>
    <scope>NUCLEOTIDE SEQUENCE [LARGE SCALE GENOMIC DNA]</scope>
    <source>
        <strain evidence="1">SQ_2022a</strain>
    </source>
</reference>
<proteinExistence type="predicted"/>
<keyword evidence="2" id="KW-1185">Reference proteome</keyword>
<sequence>MAHSSDSSFSMDEISLEDGCGVDDDVSKRCLIGRILALKQLNKQAVSLILQGAWKVRASFSISPWNDNLYLFKFDEEDDRSWVMQEAPWSIMGSLLIRQPLVIGLPVAEMDFSRSPLWVQVHGLPMEKLTKANGEIIGRKIGKLIRVEAHCEGLLLNRNFLHIRVEVDVFKPLPRGFTLNWGGHLLKDGSNLWISFKCKRLSDFCFNCGRIRHERTACKFISRKAGRNFGYGPELRTGIARNMGLRWSIIENR</sequence>
<name>A0ACC0HEF4_9ERIC</name>